<proteinExistence type="inferred from homology"/>
<dbReference type="PROSITE" id="PS00163">
    <property type="entry name" value="FUMARATE_LYASES"/>
    <property type="match status" value="1"/>
</dbReference>
<dbReference type="FunFam" id="1.20.200.10:FF:000008">
    <property type="entry name" value="Adenylosuccinate lyase"/>
    <property type="match status" value="1"/>
</dbReference>
<dbReference type="PRINTS" id="PR00145">
    <property type="entry name" value="ARGSUCLYASE"/>
</dbReference>
<evidence type="ECO:0000256" key="11">
    <source>
        <dbReference type="NCBIfam" id="TIGR00928"/>
    </source>
</evidence>
<dbReference type="STRING" id="1531429.JI75_07840"/>
<keyword evidence="15" id="KW-1185">Reference proteome</keyword>
<dbReference type="Pfam" id="PF10397">
    <property type="entry name" value="ADSL_C"/>
    <property type="match status" value="1"/>
</dbReference>
<name>A0A0A8B712_9ACTN</name>
<comment type="similarity">
    <text evidence="3 12">Belongs to the lyase 1 family. Adenylosuccinate lyase subfamily.</text>
</comment>
<reference evidence="14 15" key="2">
    <citation type="journal article" date="2015" name="Genome Announc.">
        <title>Complete Genome Sequence of Coriobacteriaceae Strain 68-1-3, a Novel Mucus-Degrading Isolate from the Swine Intestinal Tract.</title>
        <authorList>
            <person name="Looft T."/>
            <person name="Bayles D.O."/>
            <person name="Alt D.P."/>
            <person name="Stanton T.B."/>
        </authorList>
    </citation>
    <scope>NUCLEOTIDE SEQUENCE [LARGE SCALE GENOMIC DNA]</scope>
    <source>
        <strain evidence="14 15">68-1-3</strain>
    </source>
</reference>
<dbReference type="NCBIfam" id="TIGR00928">
    <property type="entry name" value="purB"/>
    <property type="match status" value="1"/>
</dbReference>
<comment type="catalytic activity">
    <reaction evidence="8">
        <text>(2S)-2-[5-amino-1-(5-phospho-beta-D-ribosyl)imidazole-4-carboxamido]succinate = 5-amino-1-(5-phospho-beta-D-ribosyl)imidazole-4-carboxamide + fumarate</text>
        <dbReference type="Rhea" id="RHEA:23920"/>
        <dbReference type="ChEBI" id="CHEBI:29806"/>
        <dbReference type="ChEBI" id="CHEBI:58443"/>
        <dbReference type="ChEBI" id="CHEBI:58475"/>
        <dbReference type="EC" id="4.3.2.2"/>
    </reaction>
    <physiologicalReaction direction="left-to-right" evidence="8">
        <dbReference type="Rhea" id="RHEA:23921"/>
    </physiologicalReaction>
</comment>
<dbReference type="GO" id="GO:0006189">
    <property type="term" value="P:'de novo' IMP biosynthetic process"/>
    <property type="evidence" value="ECO:0007669"/>
    <property type="project" value="UniProtKB-UniPathway"/>
</dbReference>
<evidence type="ECO:0000256" key="3">
    <source>
        <dbReference type="ARBA" id="ARBA00008273"/>
    </source>
</evidence>
<dbReference type="OrthoDB" id="9768878at2"/>
<feature type="domain" description="Adenylosuccinate lyase C-terminal" evidence="13">
    <location>
        <begin position="359"/>
        <end position="443"/>
    </location>
</feature>
<dbReference type="RefSeq" id="WP_039690001.1">
    <property type="nucleotide sequence ID" value="NZ_CP009302.1"/>
</dbReference>
<dbReference type="InterPro" id="IPR019468">
    <property type="entry name" value="AdenyloSucc_lyase_C"/>
</dbReference>
<evidence type="ECO:0000256" key="10">
    <source>
        <dbReference type="ARBA" id="ARBA00049115"/>
    </source>
</evidence>
<dbReference type="HOGENOM" id="CLU_030949_0_1_11"/>
<dbReference type="CDD" id="cd01360">
    <property type="entry name" value="Adenylsuccinate_lyase_1"/>
    <property type="match status" value="1"/>
</dbReference>
<dbReference type="EC" id="4.3.2.2" evidence="4 11"/>
<dbReference type="InterPro" id="IPR024083">
    <property type="entry name" value="Fumarase/histidase_N"/>
</dbReference>
<keyword evidence="6 12" id="KW-0658">Purine biosynthesis</keyword>
<evidence type="ECO:0000313" key="15">
    <source>
        <dbReference type="Proteomes" id="UP000031121"/>
    </source>
</evidence>
<dbReference type="SMART" id="SM00998">
    <property type="entry name" value="ADSL_C"/>
    <property type="match status" value="1"/>
</dbReference>
<organism evidence="14 15">
    <name type="scientific">Berryella intestinalis</name>
    <dbReference type="NCBI Taxonomy" id="1531429"/>
    <lineage>
        <taxon>Bacteria</taxon>
        <taxon>Bacillati</taxon>
        <taxon>Actinomycetota</taxon>
        <taxon>Coriobacteriia</taxon>
        <taxon>Eggerthellales</taxon>
        <taxon>Eggerthellaceae</taxon>
        <taxon>Berryella</taxon>
    </lineage>
</organism>
<dbReference type="AlphaFoldDB" id="A0A0A8B712"/>
<dbReference type="UniPathway" id="UPA00075">
    <property type="reaction ID" value="UER00336"/>
</dbReference>
<dbReference type="InterPro" id="IPR022761">
    <property type="entry name" value="Fumarate_lyase_N"/>
</dbReference>
<dbReference type="Pfam" id="PF00206">
    <property type="entry name" value="Lyase_1"/>
    <property type="match status" value="1"/>
</dbReference>
<gene>
    <name evidence="14" type="ORF">JI75_07840</name>
</gene>
<dbReference type="Gene3D" id="1.10.40.30">
    <property type="entry name" value="Fumarase/aspartase (C-terminal domain)"/>
    <property type="match status" value="1"/>
</dbReference>
<evidence type="ECO:0000259" key="13">
    <source>
        <dbReference type="SMART" id="SM00998"/>
    </source>
</evidence>
<evidence type="ECO:0000256" key="6">
    <source>
        <dbReference type="ARBA" id="ARBA00022755"/>
    </source>
</evidence>
<dbReference type="GO" id="GO:0005829">
    <property type="term" value="C:cytosol"/>
    <property type="evidence" value="ECO:0007669"/>
    <property type="project" value="TreeGrafter"/>
</dbReference>
<keyword evidence="7 12" id="KW-0456">Lyase</keyword>
<dbReference type="GO" id="GO:0044208">
    <property type="term" value="P:'de novo' AMP biosynthetic process"/>
    <property type="evidence" value="ECO:0007669"/>
    <property type="project" value="UniProtKB-UniPathway"/>
</dbReference>
<dbReference type="InterPro" id="IPR020557">
    <property type="entry name" value="Fumarate_lyase_CS"/>
</dbReference>
<evidence type="ECO:0000256" key="9">
    <source>
        <dbReference type="ARBA" id="ARBA00030717"/>
    </source>
</evidence>
<evidence type="ECO:0000256" key="4">
    <source>
        <dbReference type="ARBA" id="ARBA00012339"/>
    </source>
</evidence>
<dbReference type="Gene3D" id="1.10.275.10">
    <property type="entry name" value="Fumarase/aspartase (N-terminal domain)"/>
    <property type="match status" value="1"/>
</dbReference>
<dbReference type="KEGG" id="cbac:JI75_07840"/>
<dbReference type="Gene3D" id="1.20.200.10">
    <property type="entry name" value="Fumarase/aspartase (Central domain)"/>
    <property type="match status" value="1"/>
</dbReference>
<evidence type="ECO:0000256" key="7">
    <source>
        <dbReference type="ARBA" id="ARBA00023239"/>
    </source>
</evidence>
<dbReference type="Proteomes" id="UP000031121">
    <property type="component" value="Chromosome"/>
</dbReference>
<protein>
    <recommendedName>
        <fullName evidence="5 11">Adenylosuccinate lyase</fullName>
        <shortName evidence="12">ASL</shortName>
        <ecNumber evidence="4 11">4.3.2.2</ecNumber>
    </recommendedName>
    <alternativeName>
        <fullName evidence="9 12">Adenylosuccinase</fullName>
    </alternativeName>
</protein>
<dbReference type="EMBL" id="CP009302">
    <property type="protein sequence ID" value="AJC12578.1"/>
    <property type="molecule type" value="Genomic_DNA"/>
</dbReference>
<dbReference type="GO" id="GO:0070626">
    <property type="term" value="F:(S)-2-(5-amino-1-(5-phospho-D-ribosyl)imidazole-4-carboxamido) succinate lyase (fumarate-forming) activity"/>
    <property type="evidence" value="ECO:0007669"/>
    <property type="project" value="TreeGrafter"/>
</dbReference>
<comment type="pathway">
    <text evidence="1 12">Purine metabolism; IMP biosynthesis via de novo pathway; 5-amino-1-(5-phospho-D-ribosyl)imidazole-4-carboxamide from 5-amino-1-(5-phospho-D-ribosyl)imidazole-4-carboxylate: step 2/2.</text>
</comment>
<comment type="pathway">
    <text evidence="2 12">Purine metabolism; AMP biosynthesis via de novo pathway; AMP from IMP: step 2/2.</text>
</comment>
<evidence type="ECO:0000256" key="2">
    <source>
        <dbReference type="ARBA" id="ARBA00004734"/>
    </source>
</evidence>
<evidence type="ECO:0000256" key="8">
    <source>
        <dbReference type="ARBA" id="ARBA00024477"/>
    </source>
</evidence>
<evidence type="ECO:0000256" key="5">
    <source>
        <dbReference type="ARBA" id="ARBA00017058"/>
    </source>
</evidence>
<evidence type="ECO:0000256" key="1">
    <source>
        <dbReference type="ARBA" id="ARBA00004706"/>
    </source>
</evidence>
<dbReference type="GO" id="GO:0004018">
    <property type="term" value="F:N6-(1,2-dicarboxyethyl)AMP AMP-lyase (fumarate-forming) activity"/>
    <property type="evidence" value="ECO:0007669"/>
    <property type="project" value="UniProtKB-UniRule"/>
</dbReference>
<dbReference type="InterPro" id="IPR004769">
    <property type="entry name" value="Pur_lyase"/>
</dbReference>
<dbReference type="UniPathway" id="UPA00074">
    <property type="reaction ID" value="UER00132"/>
</dbReference>
<comment type="catalytic activity">
    <reaction evidence="10">
        <text>N(6)-(1,2-dicarboxyethyl)-AMP = fumarate + AMP</text>
        <dbReference type="Rhea" id="RHEA:16853"/>
        <dbReference type="ChEBI" id="CHEBI:29806"/>
        <dbReference type="ChEBI" id="CHEBI:57567"/>
        <dbReference type="ChEBI" id="CHEBI:456215"/>
        <dbReference type="EC" id="4.3.2.2"/>
    </reaction>
    <physiologicalReaction direction="left-to-right" evidence="10">
        <dbReference type="Rhea" id="RHEA:16854"/>
    </physiologicalReaction>
</comment>
<evidence type="ECO:0000313" key="14">
    <source>
        <dbReference type="EMBL" id="AJC12578.1"/>
    </source>
</evidence>
<evidence type="ECO:0000256" key="12">
    <source>
        <dbReference type="RuleBase" id="RU361172"/>
    </source>
</evidence>
<accession>A0A0A8B712</accession>
<reference evidence="15" key="1">
    <citation type="submission" date="2014-08" db="EMBL/GenBank/DDBJ databases">
        <title>Coriobacteriaceae sp. complete genome.</title>
        <authorList>
            <person name="Looft T."/>
            <person name="Bayles D.O."/>
            <person name="Stanton T.B."/>
        </authorList>
    </citation>
    <scope>NUCLEOTIDE SEQUENCE [LARGE SCALE GENOMIC DNA]</scope>
    <source>
        <strain evidence="15">68-1-3</strain>
    </source>
</reference>
<sequence>MIGRYTRPEMGAIWETQNKFEIWKEIEILACEAQAELGAAGITKEEAAWIREHADFTVERVDEIEKTTNHDVIAFLTNMAEYIDADIPEGSEPPSRWVHYGMTSSDLGDTALCYQIVQACDIILADIRQLGETCRRRAFEFEDTLCVGRTHGIHAEPMTFGMKFGSWAWMLKRAEERMLQARAMVASGAISGAVGSYSNIDPFVEHYVCEKLGLTPDPLSTQVIARDRHAQTMCSLAVVASELEAIATQIRLLQQSDVIEAEEPFKKGQKGSSAMPHKRNPITVERVCGLSRIVKANAQVALDNVALWYERDISHSGAERVALADSFIALDYMFGKMQPLLDGLFTYPAKMEHNLWRTRGLIFSSKVLLALVQTGITREDAYVIVQRNAMAVWEDIQNAVDGPTYRERLEADPDARLTAEQLDAIFDPRAFLMRKDVIFARLRELSFEA</sequence>
<dbReference type="PANTHER" id="PTHR43172">
    <property type="entry name" value="ADENYLOSUCCINATE LYASE"/>
    <property type="match status" value="1"/>
</dbReference>
<dbReference type="InterPro" id="IPR008948">
    <property type="entry name" value="L-Aspartase-like"/>
</dbReference>
<dbReference type="InterPro" id="IPR000362">
    <property type="entry name" value="Fumarate_lyase_fam"/>
</dbReference>
<dbReference type="SUPFAM" id="SSF48557">
    <property type="entry name" value="L-aspartase-like"/>
    <property type="match status" value="1"/>
</dbReference>
<dbReference type="PANTHER" id="PTHR43172:SF1">
    <property type="entry name" value="ADENYLOSUCCINATE LYASE"/>
    <property type="match status" value="1"/>
</dbReference>
<dbReference type="PRINTS" id="PR00149">
    <property type="entry name" value="FUMRATELYASE"/>
</dbReference>